<dbReference type="AlphaFoldDB" id="A0A166K8G0"/>
<dbReference type="OrthoDB" id="542362at2"/>
<accession>A0A166K8G0</accession>
<gene>
    <name evidence="2" type="ORF">A2T98_06125</name>
</gene>
<feature type="compositionally biased region" description="Acidic residues" evidence="1">
    <location>
        <begin position="61"/>
        <end position="79"/>
    </location>
</feature>
<name>A0A166K8G0_NODSP</name>
<comment type="caution">
    <text evidence="2">The sequence shown here is derived from an EMBL/GenBank/DDBJ whole genome shotgun (WGS) entry which is preliminary data.</text>
</comment>
<evidence type="ECO:0000313" key="2">
    <source>
        <dbReference type="EMBL" id="KZL50726.1"/>
    </source>
</evidence>
<dbReference type="Proteomes" id="UP000076555">
    <property type="component" value="Unassembled WGS sequence"/>
</dbReference>
<dbReference type="EMBL" id="LWAJ01000068">
    <property type="protein sequence ID" value="KZL50726.1"/>
    <property type="molecule type" value="Genomic_DNA"/>
</dbReference>
<evidence type="ECO:0008006" key="4">
    <source>
        <dbReference type="Google" id="ProtNLM"/>
    </source>
</evidence>
<dbReference type="InterPro" id="IPR021481">
    <property type="entry name" value="DUF3134"/>
</dbReference>
<protein>
    <recommendedName>
        <fullName evidence="4">DUF3134 domain-containing protein</fullName>
    </recommendedName>
</protein>
<feature type="region of interest" description="Disordered" evidence="1">
    <location>
        <begin position="47"/>
        <end position="79"/>
    </location>
</feature>
<reference evidence="2 3" key="1">
    <citation type="submission" date="2016-04" db="EMBL/GenBank/DDBJ databases">
        <title>Draft Genome Assembly of the Bloom-forming Cyanobacterium Nodularia spumigena Strain CENA596 in Shrimp Production Ponds.</title>
        <authorList>
            <person name="Popin R.V."/>
            <person name="Rigonato J."/>
            <person name="Abreu V.A."/>
            <person name="Andreote A.P."/>
            <person name="Silveira S.B."/>
            <person name="Odebrecht C."/>
            <person name="Fiore M.F."/>
        </authorList>
    </citation>
    <scope>NUCLEOTIDE SEQUENCE [LARGE SCALE GENOMIC DNA]</scope>
    <source>
        <strain evidence="2 3">CENA596</strain>
    </source>
</reference>
<evidence type="ECO:0000313" key="3">
    <source>
        <dbReference type="Proteomes" id="UP000076555"/>
    </source>
</evidence>
<dbReference type="RefSeq" id="WP_063871998.1">
    <property type="nucleotide sequence ID" value="NZ_CAWMRI010000068.1"/>
</dbReference>
<evidence type="ECO:0000256" key="1">
    <source>
        <dbReference type="SAM" id="MobiDB-lite"/>
    </source>
</evidence>
<proteinExistence type="predicted"/>
<dbReference type="Pfam" id="PF11332">
    <property type="entry name" value="DUF3134"/>
    <property type="match status" value="1"/>
</dbReference>
<sequence length="79" mass="9109">MLNSPLSEEPRNQRAPVIPLKQESSMMDWLQTQGRLVARNIQETEFSQQEAEISEFLSSEEGIEDYDMDDDSDVSLEED</sequence>
<organism evidence="2 3">
    <name type="scientific">Nodularia spumigena CENA596</name>
    <dbReference type="NCBI Taxonomy" id="1819295"/>
    <lineage>
        <taxon>Bacteria</taxon>
        <taxon>Bacillati</taxon>
        <taxon>Cyanobacteriota</taxon>
        <taxon>Cyanophyceae</taxon>
        <taxon>Nostocales</taxon>
        <taxon>Nodulariaceae</taxon>
        <taxon>Nodularia</taxon>
    </lineage>
</organism>